<keyword evidence="2" id="KW-0808">Transferase</keyword>
<dbReference type="SUPFAM" id="SSF53448">
    <property type="entry name" value="Nucleotide-diphospho-sugar transferases"/>
    <property type="match status" value="1"/>
</dbReference>
<feature type="domain" description="Glycosyltransferase 2-like" evidence="1">
    <location>
        <begin position="11"/>
        <end position="141"/>
    </location>
</feature>
<dbReference type="eggNOG" id="COG1216">
    <property type="taxonomic scope" value="Bacteria"/>
</dbReference>
<organism evidence="2 3">
    <name type="scientific">Litoreibacter arenae DSM 19593</name>
    <dbReference type="NCBI Taxonomy" id="1123360"/>
    <lineage>
        <taxon>Bacteria</taxon>
        <taxon>Pseudomonadati</taxon>
        <taxon>Pseudomonadota</taxon>
        <taxon>Alphaproteobacteria</taxon>
        <taxon>Rhodobacterales</taxon>
        <taxon>Roseobacteraceae</taxon>
        <taxon>Litoreibacter</taxon>
    </lineage>
</organism>
<dbReference type="HOGENOM" id="CLU_025996_21_1_5"/>
<dbReference type="Gene3D" id="3.90.550.10">
    <property type="entry name" value="Spore Coat Polysaccharide Biosynthesis Protein SpsA, Chain A"/>
    <property type="match status" value="1"/>
</dbReference>
<sequence>MTFNLVEGGRSASIRRAAESLWAQNFHSVEHIVQDGGSNDGTQTLLGAIVADASDHVPTYLESEPDKGIYDGMNRAVARANGRYVIFLNSDDLLGEPDALQKLAEPLKAGDCDFAFGLTAMIDPDTGARKLLSRPSLEAVLQRMPFGHNATAFRRGLFDDLGGHDLSFPVASDYDFVLRMVAAGSKGERVDAVVSQFLKGGASANAEAVRRDYAAIWGKVYGPWVDLSGDDQATRELWHKAGHMPFRIPFAIWRNRQLAPGIRRAAWHSMMKSLRRTLTGRGLR</sequence>
<dbReference type="CDD" id="cd06433">
    <property type="entry name" value="GT_2_WfgS_like"/>
    <property type="match status" value="1"/>
</dbReference>
<dbReference type="GO" id="GO:0016740">
    <property type="term" value="F:transferase activity"/>
    <property type="evidence" value="ECO:0007669"/>
    <property type="project" value="UniProtKB-KW"/>
</dbReference>
<keyword evidence="3" id="KW-1185">Reference proteome</keyword>
<dbReference type="PANTHER" id="PTHR43685:SF2">
    <property type="entry name" value="GLYCOSYLTRANSFERASE 2-LIKE DOMAIN-CONTAINING PROTEIN"/>
    <property type="match status" value="1"/>
</dbReference>
<name>S9QJ70_9RHOB</name>
<reference evidence="3" key="1">
    <citation type="journal article" date="2013" name="Stand. Genomic Sci.">
        <title>Genome sequence of the Litoreibacter arenae type strain (DSM 19593(T)), a member of the Roseobacter clade isolated from sea sand.</title>
        <authorList>
            <person name="Riedel T."/>
            <person name="Fiebig A."/>
            <person name="Petersen J."/>
            <person name="Gronow S."/>
            <person name="Kyrpides N.C."/>
            <person name="Goker M."/>
            <person name="Klenk H.P."/>
        </authorList>
    </citation>
    <scope>NUCLEOTIDE SEQUENCE [LARGE SCALE GENOMIC DNA]</scope>
    <source>
        <strain evidence="3">DSM 19593</strain>
    </source>
</reference>
<gene>
    <name evidence="2" type="ORF">thalar_01203</name>
</gene>
<dbReference type="Proteomes" id="UP000015351">
    <property type="component" value="Unassembled WGS sequence"/>
</dbReference>
<dbReference type="PANTHER" id="PTHR43685">
    <property type="entry name" value="GLYCOSYLTRANSFERASE"/>
    <property type="match status" value="1"/>
</dbReference>
<dbReference type="InterPro" id="IPR029044">
    <property type="entry name" value="Nucleotide-diphossugar_trans"/>
</dbReference>
<dbReference type="AlphaFoldDB" id="S9QJ70"/>
<comment type="caution">
    <text evidence="2">The sequence shown here is derived from an EMBL/GenBank/DDBJ whole genome shotgun (WGS) entry which is preliminary data.</text>
</comment>
<proteinExistence type="predicted"/>
<dbReference type="EMBL" id="AONI01000009">
    <property type="protein sequence ID" value="EPX79867.1"/>
    <property type="molecule type" value="Genomic_DNA"/>
</dbReference>
<evidence type="ECO:0000313" key="2">
    <source>
        <dbReference type="EMBL" id="EPX79867.1"/>
    </source>
</evidence>
<protein>
    <submittedName>
        <fullName evidence="2">Putative glycosly transferase</fullName>
    </submittedName>
</protein>
<dbReference type="PATRIC" id="fig|1123360.3.peg.1192"/>
<dbReference type="InterPro" id="IPR001173">
    <property type="entry name" value="Glyco_trans_2-like"/>
</dbReference>
<accession>S9QJ70</accession>
<dbReference type="InterPro" id="IPR050834">
    <property type="entry name" value="Glycosyltransf_2"/>
</dbReference>
<dbReference type="STRING" id="1123360.thalar_01203"/>
<dbReference type="Pfam" id="PF00535">
    <property type="entry name" value="Glycos_transf_2"/>
    <property type="match status" value="1"/>
</dbReference>
<evidence type="ECO:0000259" key="1">
    <source>
        <dbReference type="Pfam" id="PF00535"/>
    </source>
</evidence>
<evidence type="ECO:0000313" key="3">
    <source>
        <dbReference type="Proteomes" id="UP000015351"/>
    </source>
</evidence>